<organism evidence="2 3">
    <name type="scientific">Stachybotrys elegans</name>
    <dbReference type="NCBI Taxonomy" id="80388"/>
    <lineage>
        <taxon>Eukaryota</taxon>
        <taxon>Fungi</taxon>
        <taxon>Dikarya</taxon>
        <taxon>Ascomycota</taxon>
        <taxon>Pezizomycotina</taxon>
        <taxon>Sordariomycetes</taxon>
        <taxon>Hypocreomycetidae</taxon>
        <taxon>Hypocreales</taxon>
        <taxon>Stachybotryaceae</taxon>
        <taxon>Stachybotrys</taxon>
    </lineage>
</organism>
<accession>A0A8K0WX77</accession>
<evidence type="ECO:0000313" key="3">
    <source>
        <dbReference type="Proteomes" id="UP000813444"/>
    </source>
</evidence>
<keyword evidence="3" id="KW-1185">Reference proteome</keyword>
<evidence type="ECO:0000313" key="2">
    <source>
        <dbReference type="EMBL" id="KAH7326629.1"/>
    </source>
</evidence>
<keyword evidence="1" id="KW-0812">Transmembrane</keyword>
<protein>
    <submittedName>
        <fullName evidence="2">Uncharacterized protein</fullName>
    </submittedName>
</protein>
<dbReference type="EMBL" id="JAGPNK010000002">
    <property type="protein sequence ID" value="KAH7326629.1"/>
    <property type="molecule type" value="Genomic_DNA"/>
</dbReference>
<keyword evidence="1" id="KW-0472">Membrane</keyword>
<comment type="caution">
    <text evidence="2">The sequence shown here is derived from an EMBL/GenBank/DDBJ whole genome shotgun (WGS) entry which is preliminary data.</text>
</comment>
<name>A0A8K0WX77_9HYPO</name>
<evidence type="ECO:0000256" key="1">
    <source>
        <dbReference type="SAM" id="Phobius"/>
    </source>
</evidence>
<proteinExistence type="predicted"/>
<keyword evidence="1" id="KW-1133">Transmembrane helix</keyword>
<feature type="transmembrane region" description="Helical" evidence="1">
    <location>
        <begin position="123"/>
        <end position="144"/>
    </location>
</feature>
<reference evidence="2" key="1">
    <citation type="journal article" date="2021" name="Nat. Commun.">
        <title>Genetic determinants of endophytism in the Arabidopsis root mycobiome.</title>
        <authorList>
            <person name="Mesny F."/>
            <person name="Miyauchi S."/>
            <person name="Thiergart T."/>
            <person name="Pickel B."/>
            <person name="Atanasova L."/>
            <person name="Karlsson M."/>
            <person name="Huettel B."/>
            <person name="Barry K.W."/>
            <person name="Haridas S."/>
            <person name="Chen C."/>
            <person name="Bauer D."/>
            <person name="Andreopoulos W."/>
            <person name="Pangilinan J."/>
            <person name="LaButti K."/>
            <person name="Riley R."/>
            <person name="Lipzen A."/>
            <person name="Clum A."/>
            <person name="Drula E."/>
            <person name="Henrissat B."/>
            <person name="Kohler A."/>
            <person name="Grigoriev I.V."/>
            <person name="Martin F.M."/>
            <person name="Hacquard S."/>
        </authorList>
    </citation>
    <scope>NUCLEOTIDE SEQUENCE</scope>
    <source>
        <strain evidence="2">MPI-CAGE-CH-0235</strain>
    </source>
</reference>
<sequence>MRPSLVIATVCLCTYCTVVRRLVRLVPPLLSLLSVDLSLFLLNTNLSCSTTYPTDIPRSTPCLFSPPRPSCQGSTAIIHRHVSRAHPVRILSSETTPVSRTSLIIKRPRTTTRAYLQSKAPGYSLVSLFLLLLPVFICHLPGILT</sequence>
<dbReference type="Proteomes" id="UP000813444">
    <property type="component" value="Unassembled WGS sequence"/>
</dbReference>
<dbReference type="AlphaFoldDB" id="A0A8K0WX77"/>
<gene>
    <name evidence="2" type="ORF">B0I35DRAFT_140158</name>
</gene>